<dbReference type="Proteomes" id="UP001163603">
    <property type="component" value="Chromosome 2"/>
</dbReference>
<name>A0ACC0ZDM8_9ROSI</name>
<keyword evidence="2" id="KW-1185">Reference proteome</keyword>
<organism evidence="1 2">
    <name type="scientific">Pistacia integerrima</name>
    <dbReference type="NCBI Taxonomy" id="434235"/>
    <lineage>
        <taxon>Eukaryota</taxon>
        <taxon>Viridiplantae</taxon>
        <taxon>Streptophyta</taxon>
        <taxon>Embryophyta</taxon>
        <taxon>Tracheophyta</taxon>
        <taxon>Spermatophyta</taxon>
        <taxon>Magnoliopsida</taxon>
        <taxon>eudicotyledons</taxon>
        <taxon>Gunneridae</taxon>
        <taxon>Pentapetalae</taxon>
        <taxon>rosids</taxon>
        <taxon>malvids</taxon>
        <taxon>Sapindales</taxon>
        <taxon>Anacardiaceae</taxon>
        <taxon>Pistacia</taxon>
    </lineage>
</organism>
<reference evidence="2" key="1">
    <citation type="journal article" date="2023" name="G3 (Bethesda)">
        <title>Genome assembly and association tests identify interacting loci associated with vigor, precocity, and sex in interspecific pistachio rootstocks.</title>
        <authorList>
            <person name="Palmer W."/>
            <person name="Jacygrad E."/>
            <person name="Sagayaradj S."/>
            <person name="Cavanaugh K."/>
            <person name="Han R."/>
            <person name="Bertier L."/>
            <person name="Beede B."/>
            <person name="Kafkas S."/>
            <person name="Golino D."/>
            <person name="Preece J."/>
            <person name="Michelmore R."/>
        </authorList>
    </citation>
    <scope>NUCLEOTIDE SEQUENCE [LARGE SCALE GENOMIC DNA]</scope>
</reference>
<comment type="caution">
    <text evidence="1">The sequence shown here is derived from an EMBL/GenBank/DDBJ whole genome shotgun (WGS) entry which is preliminary data.</text>
</comment>
<proteinExistence type="predicted"/>
<sequence length="156" mass="17730">MLFSRFMDSYEFHLCITHISSSGRPTLNLERRLDHEGHPLAITTTDAVAATKVPPWNWRDTPPRKGCCSFFLEDEDIAILCYKQVLWRVAEITAWSCALRTLLTLCRNSGVSREEERRKQSPETTSELVPTVFCVSTMSELVLAKLERAVEKIIGG</sequence>
<evidence type="ECO:0000313" key="2">
    <source>
        <dbReference type="Proteomes" id="UP001163603"/>
    </source>
</evidence>
<dbReference type="EMBL" id="CM047737">
    <property type="protein sequence ID" value="KAJ0048580.1"/>
    <property type="molecule type" value="Genomic_DNA"/>
</dbReference>
<evidence type="ECO:0000313" key="1">
    <source>
        <dbReference type="EMBL" id="KAJ0048580.1"/>
    </source>
</evidence>
<protein>
    <submittedName>
        <fullName evidence="1">Uncharacterized protein</fullName>
    </submittedName>
</protein>
<accession>A0ACC0ZDM8</accession>
<gene>
    <name evidence="1" type="ORF">Pint_15993</name>
</gene>